<feature type="region of interest" description="Disordered" evidence="1">
    <location>
        <begin position="53"/>
        <end position="97"/>
    </location>
</feature>
<accession>A0A4Y2ICZ3</accession>
<proteinExistence type="predicted"/>
<reference evidence="2 3" key="1">
    <citation type="journal article" date="2019" name="Sci. Rep.">
        <title>Orb-weaving spider Araneus ventricosus genome elucidates the spidroin gene catalogue.</title>
        <authorList>
            <person name="Kono N."/>
            <person name="Nakamura H."/>
            <person name="Ohtoshi R."/>
            <person name="Moran D.A.P."/>
            <person name="Shinohara A."/>
            <person name="Yoshida Y."/>
            <person name="Fujiwara M."/>
            <person name="Mori M."/>
            <person name="Tomita M."/>
            <person name="Arakawa K."/>
        </authorList>
    </citation>
    <scope>NUCLEOTIDE SEQUENCE [LARGE SCALE GENOMIC DNA]</scope>
</reference>
<feature type="compositionally biased region" description="Basic and acidic residues" evidence="1">
    <location>
        <begin position="70"/>
        <end position="85"/>
    </location>
</feature>
<dbReference type="EMBL" id="BGPR01002541">
    <property type="protein sequence ID" value="GBM75169.1"/>
    <property type="molecule type" value="Genomic_DNA"/>
</dbReference>
<evidence type="ECO:0000313" key="3">
    <source>
        <dbReference type="Proteomes" id="UP000499080"/>
    </source>
</evidence>
<dbReference type="Proteomes" id="UP000499080">
    <property type="component" value="Unassembled WGS sequence"/>
</dbReference>
<evidence type="ECO:0000313" key="2">
    <source>
        <dbReference type="EMBL" id="GBM75169.1"/>
    </source>
</evidence>
<keyword evidence="3" id="KW-1185">Reference proteome</keyword>
<protein>
    <submittedName>
        <fullName evidence="2">Uncharacterized protein</fullName>
    </submittedName>
</protein>
<name>A0A4Y2ICZ3_ARAVE</name>
<comment type="caution">
    <text evidence="2">The sequence shown here is derived from an EMBL/GenBank/DDBJ whole genome shotgun (WGS) entry which is preliminary data.</text>
</comment>
<evidence type="ECO:0000256" key="1">
    <source>
        <dbReference type="SAM" id="MobiDB-lite"/>
    </source>
</evidence>
<organism evidence="2 3">
    <name type="scientific">Araneus ventricosus</name>
    <name type="common">Orbweaver spider</name>
    <name type="synonym">Epeira ventricosa</name>
    <dbReference type="NCBI Taxonomy" id="182803"/>
    <lineage>
        <taxon>Eukaryota</taxon>
        <taxon>Metazoa</taxon>
        <taxon>Ecdysozoa</taxon>
        <taxon>Arthropoda</taxon>
        <taxon>Chelicerata</taxon>
        <taxon>Arachnida</taxon>
        <taxon>Araneae</taxon>
        <taxon>Araneomorphae</taxon>
        <taxon>Entelegynae</taxon>
        <taxon>Araneoidea</taxon>
        <taxon>Araneidae</taxon>
        <taxon>Araneus</taxon>
    </lineage>
</organism>
<sequence length="97" mass="10730">MGLVRDPIVLKIRRVLGLLHAKSYVGVKRPPAGVVQKFGGVGSPVEVSFSLSDRGSKLRGQSQNIPRVASKRDLNITKRNQRDDNTEQDELILNTHT</sequence>
<feature type="compositionally biased region" description="Polar residues" evidence="1">
    <location>
        <begin position="53"/>
        <end position="65"/>
    </location>
</feature>
<gene>
    <name evidence="2" type="ORF">AVEN_99567_1</name>
</gene>
<dbReference type="AlphaFoldDB" id="A0A4Y2ICZ3"/>